<feature type="transmembrane region" description="Helical" evidence="10">
    <location>
        <begin position="15"/>
        <end position="34"/>
    </location>
</feature>
<proteinExistence type="predicted"/>
<dbReference type="PANTHER" id="PTHR30081">
    <property type="entry name" value="PROTEIN-EXPORT MEMBRANE PROTEIN SEC"/>
    <property type="match status" value="1"/>
</dbReference>
<dbReference type="KEGG" id="salx:SALLE_v1c04480"/>
<feature type="transmembrane region" description="Helical" evidence="10">
    <location>
        <begin position="1064"/>
        <end position="1085"/>
    </location>
</feature>
<feature type="transmembrane region" description="Helical" evidence="10">
    <location>
        <begin position="1200"/>
        <end position="1222"/>
    </location>
</feature>
<keyword evidence="9" id="KW-0175">Coiled coil</keyword>
<feature type="transmembrane region" description="Helical" evidence="10">
    <location>
        <begin position="1009"/>
        <end position="1030"/>
    </location>
</feature>
<feature type="transmembrane region" description="Helical" evidence="10">
    <location>
        <begin position="1037"/>
        <end position="1058"/>
    </location>
</feature>
<keyword evidence="3" id="KW-1003">Cell membrane</keyword>
<reference evidence="12 13" key="1">
    <citation type="submission" date="2018-07" db="EMBL/GenBank/DDBJ databases">
        <title>Complete genome sequence of Spiroplasma alleghenense PLHS-1 (ATCC 51752).</title>
        <authorList>
            <person name="Chou L."/>
            <person name="Lee T.-Y."/>
            <person name="Tsai Y.-M."/>
            <person name="Kuo C.-H."/>
        </authorList>
    </citation>
    <scope>NUCLEOTIDE SEQUENCE [LARGE SCALE GENOMIC DNA]</scope>
    <source>
        <strain evidence="12 13">PLHS-1</strain>
    </source>
</reference>
<dbReference type="Gene3D" id="1.20.1640.10">
    <property type="entry name" value="Multidrug efflux transporter AcrB transmembrane domain"/>
    <property type="match status" value="2"/>
</dbReference>
<organism evidence="12 13">
    <name type="scientific">Spiroplasma alleghenense</name>
    <dbReference type="NCBI Taxonomy" id="216931"/>
    <lineage>
        <taxon>Bacteria</taxon>
        <taxon>Bacillati</taxon>
        <taxon>Mycoplasmatota</taxon>
        <taxon>Mollicutes</taxon>
        <taxon>Entomoplasmatales</taxon>
        <taxon>Spiroplasmataceae</taxon>
        <taxon>Spiroplasma</taxon>
    </lineage>
</organism>
<evidence type="ECO:0000256" key="10">
    <source>
        <dbReference type="SAM" id="Phobius"/>
    </source>
</evidence>
<feature type="transmembrane region" description="Helical" evidence="10">
    <location>
        <begin position="574"/>
        <end position="598"/>
    </location>
</feature>
<keyword evidence="7" id="KW-0811">Translocation</keyword>
<accession>A0A345Z3E3</accession>
<keyword evidence="2" id="KW-0813">Transport</keyword>
<feature type="transmembrane region" description="Helical" evidence="10">
    <location>
        <begin position="440"/>
        <end position="463"/>
    </location>
</feature>
<dbReference type="Proteomes" id="UP000254792">
    <property type="component" value="Chromosome"/>
</dbReference>
<dbReference type="NCBIfam" id="NF037998">
    <property type="entry name" value="RND_1"/>
    <property type="match status" value="1"/>
</dbReference>
<evidence type="ECO:0000256" key="5">
    <source>
        <dbReference type="ARBA" id="ARBA00022927"/>
    </source>
</evidence>
<comment type="subcellular location">
    <subcellularLocation>
        <location evidence="1">Cell membrane</location>
        <topology evidence="1">Multi-pass membrane protein</topology>
    </subcellularLocation>
</comment>
<feature type="transmembrane region" description="Helical" evidence="10">
    <location>
        <begin position="470"/>
        <end position="492"/>
    </location>
</feature>
<keyword evidence="6 10" id="KW-1133">Transmembrane helix</keyword>
<feature type="domain" description="Protein export membrane protein SecD/SecF C-terminal" evidence="11">
    <location>
        <begin position="1003"/>
        <end position="1108"/>
    </location>
</feature>
<evidence type="ECO:0000313" key="12">
    <source>
        <dbReference type="EMBL" id="AXK51122.1"/>
    </source>
</evidence>
<dbReference type="GO" id="GO:0015031">
    <property type="term" value="P:protein transport"/>
    <property type="evidence" value="ECO:0007669"/>
    <property type="project" value="UniProtKB-KW"/>
</dbReference>
<gene>
    <name evidence="12" type="primary">secDF</name>
    <name evidence="12" type="ORF">SALLE_v1c04480</name>
</gene>
<evidence type="ECO:0000256" key="7">
    <source>
        <dbReference type="ARBA" id="ARBA00023010"/>
    </source>
</evidence>
<evidence type="ECO:0000256" key="2">
    <source>
        <dbReference type="ARBA" id="ARBA00022448"/>
    </source>
</evidence>
<feature type="transmembrane region" description="Helical" evidence="10">
    <location>
        <begin position="541"/>
        <end position="562"/>
    </location>
</feature>
<evidence type="ECO:0000256" key="1">
    <source>
        <dbReference type="ARBA" id="ARBA00004651"/>
    </source>
</evidence>
<evidence type="ECO:0000256" key="9">
    <source>
        <dbReference type="SAM" id="Coils"/>
    </source>
</evidence>
<dbReference type="SUPFAM" id="SSF82866">
    <property type="entry name" value="Multidrug efflux transporter AcrB transmembrane domain"/>
    <property type="match status" value="2"/>
</dbReference>
<feature type="coiled-coil region" evidence="9">
    <location>
        <begin position="663"/>
        <end position="745"/>
    </location>
</feature>
<keyword evidence="8 10" id="KW-0472">Membrane</keyword>
<dbReference type="EMBL" id="CP031376">
    <property type="protein sequence ID" value="AXK51122.1"/>
    <property type="molecule type" value="Genomic_DNA"/>
</dbReference>
<feature type="coiled-coil region" evidence="9">
    <location>
        <begin position="1139"/>
        <end position="1170"/>
    </location>
</feature>
<dbReference type="Pfam" id="PF02355">
    <property type="entry name" value="SecD_SecF_C"/>
    <property type="match status" value="1"/>
</dbReference>
<evidence type="ECO:0000256" key="3">
    <source>
        <dbReference type="ARBA" id="ARBA00022475"/>
    </source>
</evidence>
<keyword evidence="5" id="KW-0653">Protein transport</keyword>
<evidence type="ECO:0000256" key="6">
    <source>
        <dbReference type="ARBA" id="ARBA00022989"/>
    </source>
</evidence>
<sequence>MKNKKFKSNSFNKNFFRVLTVLFITVAMIISIFFSASSVNDNIKFGKDIKGSFVATVGVFDNSDSSGNSAIGLPNGDAEAAAEILNNKIDPMGNQQVNVIATDKHYLRVSAPKSSFDNNESRFRTTIQRSGGIFIFDSSWKDLLFSDDNKRTKMSDVFSGASATTIGQGTRNAPFIRFDLPSAGGKFSEIVDSLNPENGDPTPLTIMTDVDSFLDDFRTYYAINNSSDESLDIWFNKILKPLREKYRNSQDDLFKKVLFDLFFGEYTYSDNNETSIRRESLISEASAFQTADQFKKVMGSWKFLSDTNKYIYDPNSTEEDFDGTNGKYKTPVRGWTSNTVFGDIGKIKDVFSILSNNIFNTALSVDQDRFSEYFLYSGNVSKSEPATKSGGFIGDSGKAFFAQTSTFSQAKQAEATFKAASKGFSFFVFSVSENQGTISWILFLISSAALILIAVLIAIFLLIFYRLLGLFLIIVISTTIAIMMVSANVFNLTFGVETLGAIFIVVGLILDMNITLFEAMKKSMFLKKRSFKSSFIISHRDTIGGVVDAAVVLIIPNIILFWNSSNVIKSFATLVTIGGFITIILSIFVIRVMIYYLAKTEYLDLHPNWFAINTTMSKKTTFMIEMKYNSLDAKIKAASIKEPLGIKISKLREKLAFYQENSNDKLVKKYQDAIDKLVKKQDKILSKDEILLSKYNEKLAQLKIKREKALQKRLEKEQKYENVLVEKFKKKIDKYEIKKNKYLALENNPKVFKIDAAIEETRYLIDNNFSIDDSLVRESDNEENLVIPNEPETPKTAAEKIRVKRRERGIFKFSKLFLIFIALLASLATVLGLSVGPNYDSSFGKGSEFYIWGDYVESTYSKVEELSSGTWWIDDEPVPTELQDFAKDLLVSPSVNENEKLYQKTKSATEMLEFVISRDKYFKILTSSNLSAPSIKTNFGVNYTKFEQTGDKADQAPWIMLTFKTTNKKVLKSINNILIQFTDKTAGSSNDPERGVQRLILSPFSTVKLIQELAISLLIIIAGLIIYIIIRFKWTYYVAITLALTLGLATFASAMVVLQIPLGFSIIISASILISFILTNAIMILNHGKVLIQSKNEKSLTNYFNKEIDISVNNRENAAIYRADVRKLKLELKLKLQSKEISKEDKKNIKKEFKAAKNAEMVKLKELKKENSVKLSRAAKDNNYLKEVIVDVMNFAIKRLLLIGIFYVAIAITMILTMPNIFAFGLSMLLGIVISMFVTMFIIIPIWIFLEQWRLRNRLAFKRYINSLKVSQEEQIIEGIND</sequence>
<feature type="transmembrane region" description="Helical" evidence="10">
    <location>
        <begin position="816"/>
        <end position="835"/>
    </location>
</feature>
<feature type="transmembrane region" description="Helical" evidence="10">
    <location>
        <begin position="498"/>
        <end position="520"/>
    </location>
</feature>
<dbReference type="InterPro" id="IPR048634">
    <property type="entry name" value="SecD_SecF_C"/>
</dbReference>
<dbReference type="GO" id="GO:0005886">
    <property type="term" value="C:plasma membrane"/>
    <property type="evidence" value="ECO:0007669"/>
    <property type="project" value="UniProtKB-SubCell"/>
</dbReference>
<evidence type="ECO:0000256" key="8">
    <source>
        <dbReference type="ARBA" id="ARBA00023136"/>
    </source>
</evidence>
<evidence type="ECO:0000259" key="11">
    <source>
        <dbReference type="Pfam" id="PF02355"/>
    </source>
</evidence>
<evidence type="ECO:0000313" key="13">
    <source>
        <dbReference type="Proteomes" id="UP000254792"/>
    </source>
</evidence>
<evidence type="ECO:0000256" key="4">
    <source>
        <dbReference type="ARBA" id="ARBA00022692"/>
    </source>
</evidence>
<name>A0A345Z3E3_9MOLU</name>
<dbReference type="RefSeq" id="WP_115558032.1">
    <property type="nucleotide sequence ID" value="NZ_CP031376.1"/>
</dbReference>
<keyword evidence="13" id="KW-1185">Reference proteome</keyword>
<dbReference type="OrthoDB" id="390234at2"/>
<dbReference type="PANTHER" id="PTHR30081:SF1">
    <property type="entry name" value="PROTEIN TRANSLOCASE SUBUNIT SECD"/>
    <property type="match status" value="1"/>
</dbReference>
<protein>
    <submittedName>
        <fullName evidence="12">Bifunctional preprotein translocase subunit SecD/SecF</fullName>
    </submittedName>
</protein>
<dbReference type="InterPro" id="IPR022813">
    <property type="entry name" value="SecD/SecF_arch_bac"/>
</dbReference>
<keyword evidence="4 10" id="KW-0812">Transmembrane</keyword>
<feature type="transmembrane region" description="Helical" evidence="10">
    <location>
        <begin position="1228"/>
        <end position="1250"/>
    </location>
</feature>